<comment type="similarity">
    <text evidence="2 7">Belongs to the TRAFAC class TrmE-Era-EngA-EngB-Septin-like GTPase superfamily. Era GTPase family.</text>
</comment>
<feature type="region of interest" description="G1" evidence="7">
    <location>
        <begin position="130"/>
        <end position="137"/>
    </location>
</feature>
<dbReference type="NCBIfam" id="NF000908">
    <property type="entry name" value="PRK00089.1"/>
    <property type="match status" value="1"/>
</dbReference>
<evidence type="ECO:0000256" key="8">
    <source>
        <dbReference type="SAM" id="MobiDB-lite"/>
    </source>
</evidence>
<evidence type="ECO:0000256" key="4">
    <source>
        <dbReference type="ARBA" id="ARBA00022884"/>
    </source>
</evidence>
<dbReference type="InterPro" id="IPR005225">
    <property type="entry name" value="Small_GTP-bd"/>
</dbReference>
<keyword evidence="10" id="KW-1185">Reference proteome</keyword>
<dbReference type="InterPro" id="IPR027417">
    <property type="entry name" value="P-loop_NTPase"/>
</dbReference>
<dbReference type="GO" id="GO:0019843">
    <property type="term" value="F:rRNA binding"/>
    <property type="evidence" value="ECO:0007669"/>
    <property type="project" value="TreeGrafter"/>
</dbReference>
<evidence type="ECO:0000256" key="6">
    <source>
        <dbReference type="ARBA" id="ARBA00057494"/>
    </source>
</evidence>
<dbReference type="GO" id="GO:0042644">
    <property type="term" value="C:chloroplast nucleoid"/>
    <property type="evidence" value="ECO:0007669"/>
    <property type="project" value="UniProtKB-SubCell"/>
</dbReference>
<dbReference type="NCBIfam" id="TIGR00436">
    <property type="entry name" value="era"/>
    <property type="match status" value="1"/>
</dbReference>
<sequence>MELVAFHMYPTFARQKSPSLFRRCNTNCHGKSRFRFQARNASSRNWNLNQISRLDLIQQVLERNSLMEDSQEEEEEEEEEMSISGDESSFLSLSEKPDRRNMALLDDYELEELDSASPTNHRSGYVAVLGKPNVGKSTLANQMIGQKLSIVTNKPQTTRHRILGICSGPEYQMILYDTPGVIEKKMHKLDSMMMKNVRSAGLNADCVLVLVDACKVPENINEVLQEGVGDLKCNLPTLLVLNKKDLVKPGEIAKKLEWYEKFTDVDEVIPVSAKYGHGVDDVKDWILSKLPTGPPYYPKDIVSEHPERFFVAEIIREKIFMQYRNEVPYACQVNVVNFKTRPNAKDFIQVEIVVEKDSQKIILIGKGGKALKILATAARLDIEDFLQKKVFLEVAVKVKQNWRQDEGLLRHYGYGGQIRAL</sequence>
<dbReference type="GO" id="GO:0000028">
    <property type="term" value="P:ribosomal small subunit assembly"/>
    <property type="evidence" value="ECO:0007669"/>
    <property type="project" value="TreeGrafter"/>
</dbReference>
<dbReference type="HAMAP" id="MF_00367">
    <property type="entry name" value="GTPase_Era"/>
    <property type="match status" value="1"/>
</dbReference>
<dbReference type="InterPro" id="IPR030388">
    <property type="entry name" value="G_ERA_dom"/>
</dbReference>
<dbReference type="CDD" id="cd22534">
    <property type="entry name" value="KH-II_Era"/>
    <property type="match status" value="1"/>
</dbReference>
<comment type="subcellular location">
    <subcellularLocation>
        <location evidence="1">Plastid</location>
        <location evidence="1">Chloroplast stroma</location>
        <location evidence="1">Chloroplast nucleoid</location>
    </subcellularLocation>
</comment>
<dbReference type="PROSITE" id="PS51713">
    <property type="entry name" value="G_ERA"/>
    <property type="match status" value="1"/>
</dbReference>
<accession>A0A6P5ZGD0</accession>
<keyword evidence="3 7" id="KW-0547">Nucleotide-binding</keyword>
<dbReference type="AlphaFoldDB" id="A0A6P5ZGD0"/>
<dbReference type="SUPFAM" id="SSF52540">
    <property type="entry name" value="P-loop containing nucleoside triphosphate hydrolases"/>
    <property type="match status" value="1"/>
</dbReference>
<protein>
    <submittedName>
        <fullName evidence="11">GTPase ERA-like, chloroplastic</fullName>
    </submittedName>
</protein>
<evidence type="ECO:0000313" key="11">
    <source>
        <dbReference type="RefSeq" id="XP_022751401.1"/>
    </source>
</evidence>
<dbReference type="FunFam" id="3.40.50.300:FF:000094">
    <property type="entry name" value="GTPase Era"/>
    <property type="match status" value="1"/>
</dbReference>
<dbReference type="CDD" id="cd04163">
    <property type="entry name" value="Era"/>
    <property type="match status" value="1"/>
</dbReference>
<dbReference type="InterPro" id="IPR006073">
    <property type="entry name" value="GTP-bd"/>
</dbReference>
<evidence type="ECO:0000256" key="7">
    <source>
        <dbReference type="PROSITE-ProRule" id="PRU01050"/>
    </source>
</evidence>
<feature type="region of interest" description="G4" evidence="7">
    <location>
        <begin position="242"/>
        <end position="245"/>
    </location>
</feature>
<dbReference type="OrthoDB" id="8954335at2759"/>
<feature type="region of interest" description="Disordered" evidence="8">
    <location>
        <begin position="66"/>
        <end position="92"/>
    </location>
</feature>
<dbReference type="FunFam" id="3.30.300.20:FF:000003">
    <property type="entry name" value="GTPase Era"/>
    <property type="match status" value="1"/>
</dbReference>
<dbReference type="Gene3D" id="3.30.300.20">
    <property type="match status" value="1"/>
</dbReference>
<feature type="region of interest" description="G5" evidence="7">
    <location>
        <begin position="271"/>
        <end position="273"/>
    </location>
</feature>
<proteinExistence type="inferred from homology"/>
<keyword evidence="4" id="KW-0694">RNA-binding</keyword>
<feature type="region of interest" description="G2" evidence="7">
    <location>
        <begin position="156"/>
        <end position="160"/>
    </location>
</feature>
<dbReference type="GO" id="GO:0043024">
    <property type="term" value="F:ribosomal small subunit binding"/>
    <property type="evidence" value="ECO:0007669"/>
    <property type="project" value="TreeGrafter"/>
</dbReference>
<dbReference type="InterPro" id="IPR004044">
    <property type="entry name" value="KH_dom_type_2"/>
</dbReference>
<dbReference type="GeneID" id="111300059"/>
<dbReference type="Gene3D" id="3.40.50.300">
    <property type="entry name" value="P-loop containing nucleotide triphosphate hydrolases"/>
    <property type="match status" value="1"/>
</dbReference>
<keyword evidence="5 7" id="KW-0342">GTP-binding</keyword>
<feature type="compositionally biased region" description="Acidic residues" evidence="8">
    <location>
        <begin position="69"/>
        <end position="81"/>
    </location>
</feature>
<dbReference type="PANTHER" id="PTHR42698">
    <property type="entry name" value="GTPASE ERA"/>
    <property type="match status" value="1"/>
</dbReference>
<reference evidence="11" key="1">
    <citation type="submission" date="2025-08" db="UniProtKB">
        <authorList>
            <consortium name="RefSeq"/>
        </authorList>
    </citation>
    <scope>IDENTIFICATION</scope>
    <source>
        <tissue evidence="11">Fruit stalk</tissue>
    </source>
</reference>
<evidence type="ECO:0000256" key="1">
    <source>
        <dbReference type="ARBA" id="ARBA00004595"/>
    </source>
</evidence>
<dbReference type="Pfam" id="PF01926">
    <property type="entry name" value="MMR_HSR1"/>
    <property type="match status" value="1"/>
</dbReference>
<dbReference type="PANTHER" id="PTHR42698:SF2">
    <property type="entry name" value="GTPASE ERA-LIKE, CHLOROPLASTIC"/>
    <property type="match status" value="1"/>
</dbReference>
<evidence type="ECO:0000256" key="3">
    <source>
        <dbReference type="ARBA" id="ARBA00022741"/>
    </source>
</evidence>
<evidence type="ECO:0000256" key="2">
    <source>
        <dbReference type="ARBA" id="ARBA00007921"/>
    </source>
</evidence>
<evidence type="ECO:0000313" key="10">
    <source>
        <dbReference type="Proteomes" id="UP000515121"/>
    </source>
</evidence>
<comment type="function">
    <text evidence="6">Nuclear genome-encoded probable GTPase involved in ribosome biogenesis in chloroplasts. Plays a role in 16S rRNA maturation in plastids and may contribute to the assembly of the small (30S) ribosomal subunit.</text>
</comment>
<dbReference type="GO" id="GO:0005525">
    <property type="term" value="F:GTP binding"/>
    <property type="evidence" value="ECO:0007669"/>
    <property type="project" value="UniProtKB-UniRule"/>
</dbReference>
<gene>
    <name evidence="11" type="primary">LOC111300059</name>
</gene>
<dbReference type="NCBIfam" id="TIGR00231">
    <property type="entry name" value="small_GTP"/>
    <property type="match status" value="1"/>
</dbReference>
<dbReference type="InterPro" id="IPR005662">
    <property type="entry name" value="GTPase_Era-like"/>
</dbReference>
<feature type="domain" description="Era-type G" evidence="9">
    <location>
        <begin position="122"/>
        <end position="292"/>
    </location>
</feature>
<dbReference type="KEGG" id="dzi:111300059"/>
<dbReference type="Proteomes" id="UP000515121">
    <property type="component" value="Unplaced"/>
</dbReference>
<dbReference type="RefSeq" id="XP_022751401.1">
    <property type="nucleotide sequence ID" value="XM_022895666.1"/>
</dbReference>
<feature type="region of interest" description="G3" evidence="7">
    <location>
        <begin position="177"/>
        <end position="180"/>
    </location>
</feature>
<dbReference type="InterPro" id="IPR009019">
    <property type="entry name" value="KH_sf_prok-type"/>
</dbReference>
<dbReference type="InterPro" id="IPR015946">
    <property type="entry name" value="KH_dom-like_a/b"/>
</dbReference>
<evidence type="ECO:0000256" key="5">
    <source>
        <dbReference type="ARBA" id="ARBA00023134"/>
    </source>
</evidence>
<name>A0A6P5ZGD0_DURZI</name>
<organism evidence="10 11">
    <name type="scientific">Durio zibethinus</name>
    <name type="common">Durian</name>
    <dbReference type="NCBI Taxonomy" id="66656"/>
    <lineage>
        <taxon>Eukaryota</taxon>
        <taxon>Viridiplantae</taxon>
        <taxon>Streptophyta</taxon>
        <taxon>Embryophyta</taxon>
        <taxon>Tracheophyta</taxon>
        <taxon>Spermatophyta</taxon>
        <taxon>Magnoliopsida</taxon>
        <taxon>eudicotyledons</taxon>
        <taxon>Gunneridae</taxon>
        <taxon>Pentapetalae</taxon>
        <taxon>rosids</taxon>
        <taxon>malvids</taxon>
        <taxon>Malvales</taxon>
        <taxon>Malvaceae</taxon>
        <taxon>Helicteroideae</taxon>
        <taxon>Durio</taxon>
    </lineage>
</organism>
<dbReference type="SUPFAM" id="SSF54814">
    <property type="entry name" value="Prokaryotic type KH domain (KH-domain type II)"/>
    <property type="match status" value="1"/>
</dbReference>
<dbReference type="Pfam" id="PF07650">
    <property type="entry name" value="KH_2"/>
    <property type="match status" value="1"/>
</dbReference>
<evidence type="ECO:0000259" key="9">
    <source>
        <dbReference type="PROSITE" id="PS51713"/>
    </source>
</evidence>